<keyword evidence="3" id="KW-0274">FAD</keyword>
<evidence type="ECO:0000256" key="2">
    <source>
        <dbReference type="ARBA" id="ARBA00022630"/>
    </source>
</evidence>
<comment type="cofactor">
    <cofactor evidence="1">
        <name>FAD</name>
        <dbReference type="ChEBI" id="CHEBI:57692"/>
    </cofactor>
</comment>
<dbReference type="RefSeq" id="WP_168020439.1">
    <property type="nucleotide sequence ID" value="NZ_JAATEP010000072.1"/>
</dbReference>
<dbReference type="Pfam" id="PF21274">
    <property type="entry name" value="Rng_hyd_C"/>
    <property type="match status" value="1"/>
</dbReference>
<gene>
    <name evidence="5" type="ORF">HCN51_51470</name>
</gene>
<protein>
    <submittedName>
        <fullName evidence="5">FAD-dependent oxidoreductase</fullName>
    </submittedName>
</protein>
<evidence type="ECO:0000313" key="5">
    <source>
        <dbReference type="EMBL" id="NJP97751.1"/>
    </source>
</evidence>
<dbReference type="Gene3D" id="3.40.30.120">
    <property type="match status" value="1"/>
</dbReference>
<name>A0ABX1BJ55_9ACTN</name>
<evidence type="ECO:0000313" key="6">
    <source>
        <dbReference type="Proteomes" id="UP000696294"/>
    </source>
</evidence>
<accession>A0ABX1BJ55</accession>
<evidence type="ECO:0000256" key="3">
    <source>
        <dbReference type="ARBA" id="ARBA00022827"/>
    </source>
</evidence>
<reference evidence="5 6" key="1">
    <citation type="submission" date="2020-03" db="EMBL/GenBank/DDBJ databases">
        <title>WGS of actinomycetes isolated from Thailand.</title>
        <authorList>
            <person name="Thawai C."/>
        </authorList>
    </citation>
    <scope>NUCLEOTIDE SEQUENCE [LARGE SCALE GENOMIC DNA]</scope>
    <source>
        <strain evidence="5 6">FMUSA5-5</strain>
    </source>
</reference>
<dbReference type="PANTHER" id="PTHR43004:SF19">
    <property type="entry name" value="BINDING MONOOXYGENASE, PUTATIVE (JCVI)-RELATED"/>
    <property type="match status" value="1"/>
</dbReference>
<organism evidence="5 6">
    <name type="scientific">Nonomuraea composti</name>
    <dbReference type="NCBI Taxonomy" id="2720023"/>
    <lineage>
        <taxon>Bacteria</taxon>
        <taxon>Bacillati</taxon>
        <taxon>Actinomycetota</taxon>
        <taxon>Actinomycetes</taxon>
        <taxon>Streptosporangiales</taxon>
        <taxon>Streptosporangiaceae</taxon>
        <taxon>Nonomuraea</taxon>
    </lineage>
</organism>
<dbReference type="Gene3D" id="3.30.70.2450">
    <property type="match status" value="1"/>
</dbReference>
<feature type="domain" description="FAD-binding" evidence="4">
    <location>
        <begin position="3"/>
        <end position="336"/>
    </location>
</feature>
<proteinExistence type="predicted"/>
<dbReference type="Gene3D" id="3.50.50.60">
    <property type="entry name" value="FAD/NAD(P)-binding domain"/>
    <property type="match status" value="1"/>
</dbReference>
<comment type="caution">
    <text evidence="5">The sequence shown here is derived from an EMBL/GenBank/DDBJ whole genome shotgun (WGS) entry which is preliminary data.</text>
</comment>
<dbReference type="EMBL" id="JAATEP010000072">
    <property type="protein sequence ID" value="NJP97751.1"/>
    <property type="molecule type" value="Genomic_DNA"/>
</dbReference>
<dbReference type="PANTHER" id="PTHR43004">
    <property type="entry name" value="TRK SYSTEM POTASSIUM UPTAKE PROTEIN"/>
    <property type="match status" value="1"/>
</dbReference>
<dbReference type="InterPro" id="IPR050641">
    <property type="entry name" value="RIFMO-like"/>
</dbReference>
<evidence type="ECO:0000259" key="4">
    <source>
        <dbReference type="Pfam" id="PF01494"/>
    </source>
</evidence>
<evidence type="ECO:0000256" key="1">
    <source>
        <dbReference type="ARBA" id="ARBA00001974"/>
    </source>
</evidence>
<dbReference type="InterPro" id="IPR002938">
    <property type="entry name" value="FAD-bd"/>
</dbReference>
<dbReference type="Pfam" id="PF01494">
    <property type="entry name" value="FAD_binding_3"/>
    <property type="match status" value="1"/>
</dbReference>
<keyword evidence="6" id="KW-1185">Reference proteome</keyword>
<sequence length="477" mass="51597">MNAEVIVVGAGPTGLLLAGDLAGAGIRVTLVERRTGESPLSRAFAVHARTMEVLDMRGLAEQALAGGSTVPGLLVWDQVMVGMAELPTRYPYMLITPQYEIERLLLKRALDTGVELLTGYEVIGLRQGGDDVSVQARTSDGQERTLRALYVVGADGRHSVVRDAAGLAFPGHAVARSVMLADVRLTEEPRDVLSVNGVREGFVFIGPFGDGWYRVIGRNHLNGDLPDEAPVDLEELKWLTRKAYGTDFGMHSPRWMSRFHSEERQAVHYRTGRVFIVGDAAHVHAPAGGQGMNTGLQDAANLSWKLVAAVRGWARPGLLDTYESERHPVGRTVLRTSGIFTRLALLRSPLLRAARNQVSGAAMRVRPIRRAVALNMLSGLAHRYTAPEGAHPWVGRRVPDFALGGEAPGRLYEALRGGKFVLATPRVPPPGWSDRVAHVVPAAPGTRDLLIRPDGHLAWAGAGDLTRPLADWCGPAS</sequence>
<dbReference type="PRINTS" id="PR00420">
    <property type="entry name" value="RNGMNOXGNASE"/>
</dbReference>
<dbReference type="SUPFAM" id="SSF51905">
    <property type="entry name" value="FAD/NAD(P)-binding domain"/>
    <property type="match status" value="1"/>
</dbReference>
<dbReference type="Proteomes" id="UP000696294">
    <property type="component" value="Unassembled WGS sequence"/>
</dbReference>
<keyword evidence="2" id="KW-0285">Flavoprotein</keyword>
<dbReference type="InterPro" id="IPR036188">
    <property type="entry name" value="FAD/NAD-bd_sf"/>
</dbReference>